<dbReference type="Proteomes" id="UP000320176">
    <property type="component" value="Unassembled WGS sequence"/>
</dbReference>
<feature type="transmembrane region" description="Helical" evidence="1">
    <location>
        <begin position="174"/>
        <end position="198"/>
    </location>
</feature>
<dbReference type="AlphaFoldDB" id="A0A5C6AMI4"/>
<name>A0A5C6AMI4_9BACT</name>
<keyword evidence="1" id="KW-1133">Transmembrane helix</keyword>
<evidence type="ECO:0000256" key="2">
    <source>
        <dbReference type="SAM" id="SignalP"/>
    </source>
</evidence>
<organism evidence="3 4">
    <name type="scientific">Stieleria varia</name>
    <dbReference type="NCBI Taxonomy" id="2528005"/>
    <lineage>
        <taxon>Bacteria</taxon>
        <taxon>Pseudomonadati</taxon>
        <taxon>Planctomycetota</taxon>
        <taxon>Planctomycetia</taxon>
        <taxon>Pirellulales</taxon>
        <taxon>Pirellulaceae</taxon>
        <taxon>Stieleria</taxon>
    </lineage>
</organism>
<dbReference type="OrthoDB" id="282910at2"/>
<keyword evidence="2" id="KW-0732">Signal</keyword>
<dbReference type="EMBL" id="SJPN01000005">
    <property type="protein sequence ID" value="TWU01225.1"/>
    <property type="molecule type" value="Genomic_DNA"/>
</dbReference>
<keyword evidence="4" id="KW-1185">Reference proteome</keyword>
<feature type="chain" id="PRO_5022738207" evidence="2">
    <location>
        <begin position="21"/>
        <end position="212"/>
    </location>
</feature>
<keyword evidence="1" id="KW-0812">Transmembrane</keyword>
<sequence length="212" mass="23636" precursor="true">MSQILTSGSVCLVMMFVATAVTYADTVDAKEDSKKSEPAAPVELSVAPLDHVQYPETRPAWVGQQPILDDGPVDVWSVASSGYETIEECDANLKVMQRIAVNLYIQHVTGSVREETFPINDDWIENELITDRYEGTILVGDVEQQEVAVRLEFDQETRKKIIASYNNLQVYDRLVSTAVLIGLGFVLLICVSALLGIVSRRVQRRENIQYAV</sequence>
<proteinExistence type="predicted"/>
<gene>
    <name evidence="3" type="ORF">Pla52n_45980</name>
</gene>
<evidence type="ECO:0000313" key="4">
    <source>
        <dbReference type="Proteomes" id="UP000320176"/>
    </source>
</evidence>
<comment type="caution">
    <text evidence="3">The sequence shown here is derived from an EMBL/GenBank/DDBJ whole genome shotgun (WGS) entry which is preliminary data.</text>
</comment>
<evidence type="ECO:0000256" key="1">
    <source>
        <dbReference type="SAM" id="Phobius"/>
    </source>
</evidence>
<keyword evidence="1" id="KW-0472">Membrane</keyword>
<dbReference type="RefSeq" id="WP_146521681.1">
    <property type="nucleotide sequence ID" value="NZ_CP151726.1"/>
</dbReference>
<accession>A0A5C6AMI4</accession>
<protein>
    <submittedName>
        <fullName evidence="3">Uncharacterized protein</fullName>
    </submittedName>
</protein>
<feature type="signal peptide" evidence="2">
    <location>
        <begin position="1"/>
        <end position="20"/>
    </location>
</feature>
<evidence type="ECO:0000313" key="3">
    <source>
        <dbReference type="EMBL" id="TWU01225.1"/>
    </source>
</evidence>
<reference evidence="3 4" key="1">
    <citation type="submission" date="2019-02" db="EMBL/GenBank/DDBJ databases">
        <title>Deep-cultivation of Planctomycetes and their phenomic and genomic characterization uncovers novel biology.</title>
        <authorList>
            <person name="Wiegand S."/>
            <person name="Jogler M."/>
            <person name="Boedeker C."/>
            <person name="Pinto D."/>
            <person name="Vollmers J."/>
            <person name="Rivas-Marin E."/>
            <person name="Kohn T."/>
            <person name="Peeters S.H."/>
            <person name="Heuer A."/>
            <person name="Rast P."/>
            <person name="Oberbeckmann S."/>
            <person name="Bunk B."/>
            <person name="Jeske O."/>
            <person name="Meyerdierks A."/>
            <person name="Storesund J.E."/>
            <person name="Kallscheuer N."/>
            <person name="Luecker S."/>
            <person name="Lage O.M."/>
            <person name="Pohl T."/>
            <person name="Merkel B.J."/>
            <person name="Hornburger P."/>
            <person name="Mueller R.-W."/>
            <person name="Bruemmer F."/>
            <person name="Labrenz M."/>
            <person name="Spormann A.M."/>
            <person name="Op Den Camp H."/>
            <person name="Overmann J."/>
            <person name="Amann R."/>
            <person name="Jetten M.S.M."/>
            <person name="Mascher T."/>
            <person name="Medema M.H."/>
            <person name="Devos D.P."/>
            <person name="Kaster A.-K."/>
            <person name="Ovreas L."/>
            <person name="Rohde M."/>
            <person name="Galperin M.Y."/>
            <person name="Jogler C."/>
        </authorList>
    </citation>
    <scope>NUCLEOTIDE SEQUENCE [LARGE SCALE GENOMIC DNA]</scope>
    <source>
        <strain evidence="3 4">Pla52n</strain>
    </source>
</reference>